<evidence type="ECO:0000256" key="10">
    <source>
        <dbReference type="SAM" id="Phobius"/>
    </source>
</evidence>
<evidence type="ECO:0000313" key="12">
    <source>
        <dbReference type="EMBL" id="SVA16627.1"/>
    </source>
</evidence>
<feature type="transmembrane region" description="Helical" evidence="10">
    <location>
        <begin position="194"/>
        <end position="218"/>
    </location>
</feature>
<dbReference type="GO" id="GO:0032977">
    <property type="term" value="F:membrane insertase activity"/>
    <property type="evidence" value="ECO:0007669"/>
    <property type="project" value="InterPro"/>
</dbReference>
<feature type="compositionally biased region" description="Basic residues" evidence="9">
    <location>
        <begin position="402"/>
        <end position="412"/>
    </location>
</feature>
<dbReference type="InterPro" id="IPR047196">
    <property type="entry name" value="YidC_ALB_C"/>
</dbReference>
<keyword evidence="4 10" id="KW-0812">Transmembrane</keyword>
<evidence type="ECO:0000256" key="9">
    <source>
        <dbReference type="SAM" id="MobiDB-lite"/>
    </source>
</evidence>
<reference evidence="12" key="1">
    <citation type="submission" date="2018-05" db="EMBL/GenBank/DDBJ databases">
        <authorList>
            <person name="Lanie J.A."/>
            <person name="Ng W.-L."/>
            <person name="Kazmierczak K.M."/>
            <person name="Andrzejewski T.M."/>
            <person name="Davidsen T.M."/>
            <person name="Wayne K.J."/>
            <person name="Tettelin H."/>
            <person name="Glass J.I."/>
            <person name="Rusch D."/>
            <person name="Podicherti R."/>
            <person name="Tsui H.-C.T."/>
            <person name="Winkler M.E."/>
        </authorList>
    </citation>
    <scope>NUCLEOTIDE SEQUENCE</scope>
</reference>
<keyword evidence="6 10" id="KW-1133">Transmembrane helix</keyword>
<gene>
    <name evidence="12" type="ORF">METZ01_LOCUS69481</name>
</gene>
<dbReference type="AlphaFoldDB" id="A0A381TP99"/>
<dbReference type="PANTHER" id="PTHR12428:SF65">
    <property type="entry name" value="CYTOCHROME C OXIDASE ASSEMBLY PROTEIN COX18, MITOCHONDRIAL"/>
    <property type="match status" value="1"/>
</dbReference>
<dbReference type="GO" id="GO:0005886">
    <property type="term" value="C:plasma membrane"/>
    <property type="evidence" value="ECO:0007669"/>
    <property type="project" value="UniProtKB-SubCell"/>
</dbReference>
<proteinExistence type="predicted"/>
<keyword evidence="8" id="KW-0143">Chaperone</keyword>
<organism evidence="12">
    <name type="scientific">marine metagenome</name>
    <dbReference type="NCBI Taxonomy" id="408172"/>
    <lineage>
        <taxon>unclassified sequences</taxon>
        <taxon>metagenomes</taxon>
        <taxon>ecological metagenomes</taxon>
    </lineage>
</organism>
<evidence type="ECO:0000256" key="5">
    <source>
        <dbReference type="ARBA" id="ARBA00022927"/>
    </source>
</evidence>
<accession>A0A381TP99</accession>
<sequence length="412" mass="45863">MGSGSTGRRAAQSGHCLMFDLIATTLAWFYDLWPSFGMAIVMLTLLIMVILTPLTLKQTRSMIKMQHIQPELKKIQNRHKGDREQLNKEVMAFYQANEVNPMSSCLPMFVQMPVFIVLYQVIRGLTRRLSDIGEHAGWVAGRLAGGGELAGPVSEHRVFYPDYLDQGSTLFRDLSGSTEMVSFGFDLSRSASDALSAGVVDSLPYLALILVVFVTSWYQQRQIRGRNPQAAINPQQQFIFKVMPFFLPVFSFGFDAALVVYFVASNVYRIAQQGYITRRFYGPGKNTAPTVVHPDATPASSAEKKQPSLGSSRKALRSSPRSSSEAKRKRTTAGLNSNESDSDRSESSGTKPNTRKSGKSGPVEVRKSRRRNRRAEPVEESQSPSSRQKGGRTTPPGTTRARNARKKKRRKK</sequence>
<evidence type="ECO:0000256" key="6">
    <source>
        <dbReference type="ARBA" id="ARBA00022989"/>
    </source>
</evidence>
<keyword evidence="5" id="KW-0653">Protein transport</keyword>
<evidence type="ECO:0000256" key="7">
    <source>
        <dbReference type="ARBA" id="ARBA00023136"/>
    </source>
</evidence>
<feature type="region of interest" description="Disordered" evidence="9">
    <location>
        <begin position="288"/>
        <end position="412"/>
    </location>
</feature>
<dbReference type="GO" id="GO:0015031">
    <property type="term" value="P:protein transport"/>
    <property type="evidence" value="ECO:0007669"/>
    <property type="project" value="UniProtKB-KW"/>
</dbReference>
<dbReference type="GO" id="GO:0051205">
    <property type="term" value="P:protein insertion into membrane"/>
    <property type="evidence" value="ECO:0007669"/>
    <property type="project" value="TreeGrafter"/>
</dbReference>
<protein>
    <recommendedName>
        <fullName evidence="11">Membrane insertase YidC/Oxa/ALB C-terminal domain-containing protein</fullName>
    </recommendedName>
</protein>
<evidence type="ECO:0000256" key="8">
    <source>
        <dbReference type="ARBA" id="ARBA00023186"/>
    </source>
</evidence>
<feature type="transmembrane region" description="Helical" evidence="10">
    <location>
        <begin position="12"/>
        <end position="30"/>
    </location>
</feature>
<dbReference type="PANTHER" id="PTHR12428">
    <property type="entry name" value="OXA1"/>
    <property type="match status" value="1"/>
</dbReference>
<name>A0A381TP99_9ZZZZ</name>
<keyword evidence="2" id="KW-0813">Transport</keyword>
<evidence type="ECO:0000259" key="11">
    <source>
        <dbReference type="Pfam" id="PF02096"/>
    </source>
</evidence>
<keyword evidence="3" id="KW-1003">Cell membrane</keyword>
<evidence type="ECO:0000256" key="1">
    <source>
        <dbReference type="ARBA" id="ARBA00004651"/>
    </source>
</evidence>
<keyword evidence="7 10" id="KW-0472">Membrane</keyword>
<feature type="transmembrane region" description="Helical" evidence="10">
    <location>
        <begin position="36"/>
        <end position="56"/>
    </location>
</feature>
<dbReference type="CDD" id="cd20070">
    <property type="entry name" value="5TM_YidC_Alb3"/>
    <property type="match status" value="1"/>
</dbReference>
<dbReference type="InterPro" id="IPR028055">
    <property type="entry name" value="YidC/Oxa/ALB_C"/>
</dbReference>
<dbReference type="EMBL" id="UINC01004754">
    <property type="protein sequence ID" value="SVA16627.1"/>
    <property type="molecule type" value="Genomic_DNA"/>
</dbReference>
<dbReference type="InterPro" id="IPR001708">
    <property type="entry name" value="YidC/ALB3/OXA1/COX18"/>
</dbReference>
<dbReference type="Pfam" id="PF02096">
    <property type="entry name" value="60KD_IMP"/>
    <property type="match status" value="1"/>
</dbReference>
<comment type="subcellular location">
    <subcellularLocation>
        <location evidence="1">Cell membrane</location>
        <topology evidence="1">Multi-pass membrane protein</topology>
    </subcellularLocation>
</comment>
<feature type="compositionally biased region" description="Low complexity" evidence="9">
    <location>
        <begin position="391"/>
        <end position="401"/>
    </location>
</feature>
<dbReference type="NCBIfam" id="TIGR03592">
    <property type="entry name" value="yidC_oxa1_cterm"/>
    <property type="match status" value="1"/>
</dbReference>
<feature type="transmembrane region" description="Helical" evidence="10">
    <location>
        <begin position="238"/>
        <end position="264"/>
    </location>
</feature>
<evidence type="ECO:0000256" key="4">
    <source>
        <dbReference type="ARBA" id="ARBA00022692"/>
    </source>
</evidence>
<evidence type="ECO:0000256" key="3">
    <source>
        <dbReference type="ARBA" id="ARBA00022475"/>
    </source>
</evidence>
<evidence type="ECO:0000256" key="2">
    <source>
        <dbReference type="ARBA" id="ARBA00022448"/>
    </source>
</evidence>
<feature type="domain" description="Membrane insertase YidC/Oxa/ALB C-terminal" evidence="11">
    <location>
        <begin position="36"/>
        <end position="278"/>
    </location>
</feature>